<evidence type="ECO:0000313" key="5">
    <source>
        <dbReference type="Proteomes" id="UP000249134"/>
    </source>
</evidence>
<keyword evidence="1 4" id="KW-0560">Oxidoreductase</keyword>
<dbReference type="AlphaFoldDB" id="A0A2X4WDH4"/>
<dbReference type="PANTHER" id="PTHR43818">
    <property type="entry name" value="BCDNA.GH03377"/>
    <property type="match status" value="1"/>
</dbReference>
<dbReference type="SUPFAM" id="SSF51735">
    <property type="entry name" value="NAD(P)-binding Rossmann-fold domains"/>
    <property type="match status" value="1"/>
</dbReference>
<feature type="domain" description="Gfo/Idh/MocA-like oxidoreductase N-terminal" evidence="2">
    <location>
        <begin position="7"/>
        <end position="127"/>
    </location>
</feature>
<dbReference type="PANTHER" id="PTHR43818:SF11">
    <property type="entry name" value="BCDNA.GH03377"/>
    <property type="match status" value="1"/>
</dbReference>
<keyword evidence="5" id="KW-1185">Reference proteome</keyword>
<organism evidence="4 5">
    <name type="scientific">Lederbergia lenta</name>
    <name type="common">Bacillus lentus</name>
    <dbReference type="NCBI Taxonomy" id="1467"/>
    <lineage>
        <taxon>Bacteria</taxon>
        <taxon>Bacillati</taxon>
        <taxon>Bacillota</taxon>
        <taxon>Bacilli</taxon>
        <taxon>Bacillales</taxon>
        <taxon>Bacillaceae</taxon>
        <taxon>Lederbergia</taxon>
    </lineage>
</organism>
<dbReference type="Pfam" id="PF22725">
    <property type="entry name" value="GFO_IDH_MocA_C3"/>
    <property type="match status" value="1"/>
</dbReference>
<dbReference type="RefSeq" id="WP_066144549.1">
    <property type="nucleotide sequence ID" value="NZ_CBCSGM010000004.1"/>
</dbReference>
<dbReference type="InterPro" id="IPR050463">
    <property type="entry name" value="Gfo/Idh/MocA_oxidrdct_glycsds"/>
</dbReference>
<dbReference type="KEGG" id="blen:NCTC4824_03777"/>
<accession>A0A2X4WDH4</accession>
<evidence type="ECO:0000259" key="2">
    <source>
        <dbReference type="Pfam" id="PF01408"/>
    </source>
</evidence>
<dbReference type="Pfam" id="PF01408">
    <property type="entry name" value="GFO_IDH_MocA"/>
    <property type="match status" value="1"/>
</dbReference>
<dbReference type="GO" id="GO:0000166">
    <property type="term" value="F:nucleotide binding"/>
    <property type="evidence" value="ECO:0007669"/>
    <property type="project" value="InterPro"/>
</dbReference>
<name>A0A2X4WDH4_LEDLE</name>
<dbReference type="InterPro" id="IPR055170">
    <property type="entry name" value="GFO_IDH_MocA-like_dom"/>
</dbReference>
<evidence type="ECO:0000256" key="1">
    <source>
        <dbReference type="ARBA" id="ARBA00023002"/>
    </source>
</evidence>
<evidence type="ECO:0000313" key="4">
    <source>
        <dbReference type="EMBL" id="SQI62777.1"/>
    </source>
</evidence>
<gene>
    <name evidence="4" type="primary">yvaA_3</name>
    <name evidence="4" type="ORF">NCTC4824_03777</name>
</gene>
<dbReference type="EMBL" id="LS483476">
    <property type="protein sequence ID" value="SQI62777.1"/>
    <property type="molecule type" value="Genomic_DNA"/>
</dbReference>
<protein>
    <submittedName>
        <fullName evidence="4">Oxidoreductase</fullName>
        <ecNumber evidence="4">1.-.-.-</ecNumber>
    </submittedName>
</protein>
<dbReference type="InterPro" id="IPR000683">
    <property type="entry name" value="Gfo/Idh/MocA-like_OxRdtase_N"/>
</dbReference>
<dbReference type="Gene3D" id="3.30.360.10">
    <property type="entry name" value="Dihydrodipicolinate Reductase, domain 2"/>
    <property type="match status" value="1"/>
</dbReference>
<dbReference type="Proteomes" id="UP000249134">
    <property type="component" value="Chromosome 1"/>
</dbReference>
<dbReference type="EC" id="1.-.-.-" evidence="4"/>
<dbReference type="InterPro" id="IPR036291">
    <property type="entry name" value="NAD(P)-bd_dom_sf"/>
</dbReference>
<dbReference type="Gene3D" id="3.40.50.720">
    <property type="entry name" value="NAD(P)-binding Rossmann-like Domain"/>
    <property type="match status" value="1"/>
</dbReference>
<dbReference type="STRING" id="1348624.GCA_001591545_03156"/>
<sequence>MGTNKILNIGLIGLGGMSNYYKNLISTIETIRLGAICDVNQELVDKVGEEEGIGQERRFIQIEDIIASSDIDAIVAVVPNNMHAKIVELCIKNKMPIMSEKPFAMNMEEADHLKKLYEESPIPFSIGFIHRYTPSFQYAKQLIDENAIGKIRYIDVKYQQSFGAPFYETPYLWRYDQKISGTGALGDLGAHMIDSARFFVGEFESVTALMKTFIENRVDPATGEEREVLVDDFTSIQAELKNHVVGNFITTRNAVGSANQLEVTIYGDAGTLNVNIERPDEVRLCIKDSDEEPVWKTVEVPEEHRNKSVLRDFASLIIDGEHSNVPSFVDGYNSQLVIESVIQSVENGQLVKLDREEK</sequence>
<reference evidence="4 5" key="1">
    <citation type="submission" date="2018-06" db="EMBL/GenBank/DDBJ databases">
        <authorList>
            <consortium name="Pathogen Informatics"/>
            <person name="Doyle S."/>
        </authorList>
    </citation>
    <scope>NUCLEOTIDE SEQUENCE [LARGE SCALE GENOMIC DNA]</scope>
    <source>
        <strain evidence="4 5">NCTC4824</strain>
    </source>
</reference>
<evidence type="ECO:0000259" key="3">
    <source>
        <dbReference type="Pfam" id="PF22725"/>
    </source>
</evidence>
<dbReference type="GO" id="GO:0016491">
    <property type="term" value="F:oxidoreductase activity"/>
    <property type="evidence" value="ECO:0007669"/>
    <property type="project" value="UniProtKB-KW"/>
</dbReference>
<feature type="domain" description="GFO/IDH/MocA-like oxidoreductase" evidence="3">
    <location>
        <begin position="136"/>
        <end position="272"/>
    </location>
</feature>
<proteinExistence type="predicted"/>
<dbReference type="SUPFAM" id="SSF55347">
    <property type="entry name" value="Glyceraldehyde-3-phosphate dehydrogenase-like, C-terminal domain"/>
    <property type="match status" value="1"/>
</dbReference>